<evidence type="ECO:0000313" key="4">
    <source>
        <dbReference type="Proteomes" id="UP000729402"/>
    </source>
</evidence>
<dbReference type="Pfam" id="PF02225">
    <property type="entry name" value="PA"/>
    <property type="match status" value="1"/>
</dbReference>
<protein>
    <recommendedName>
        <fullName evidence="2">PA domain-containing protein</fullName>
    </recommendedName>
</protein>
<organism evidence="3 4">
    <name type="scientific">Zizania palustris</name>
    <name type="common">Northern wild rice</name>
    <dbReference type="NCBI Taxonomy" id="103762"/>
    <lineage>
        <taxon>Eukaryota</taxon>
        <taxon>Viridiplantae</taxon>
        <taxon>Streptophyta</taxon>
        <taxon>Embryophyta</taxon>
        <taxon>Tracheophyta</taxon>
        <taxon>Spermatophyta</taxon>
        <taxon>Magnoliopsida</taxon>
        <taxon>Liliopsida</taxon>
        <taxon>Poales</taxon>
        <taxon>Poaceae</taxon>
        <taxon>BOP clade</taxon>
        <taxon>Oryzoideae</taxon>
        <taxon>Oryzeae</taxon>
        <taxon>Zizaniinae</taxon>
        <taxon>Zizania</taxon>
    </lineage>
</organism>
<dbReference type="AlphaFoldDB" id="A0A8J5RYM7"/>
<dbReference type="OrthoDB" id="780650at2759"/>
<feature type="signal peptide" evidence="1">
    <location>
        <begin position="1"/>
        <end position="30"/>
    </location>
</feature>
<feature type="chain" id="PRO_5035215070" description="PA domain-containing protein" evidence="1">
    <location>
        <begin position="31"/>
        <end position="163"/>
    </location>
</feature>
<evidence type="ECO:0000259" key="2">
    <source>
        <dbReference type="Pfam" id="PF02225"/>
    </source>
</evidence>
<feature type="domain" description="PA" evidence="2">
    <location>
        <begin position="92"/>
        <end position="147"/>
    </location>
</feature>
<gene>
    <name evidence="3" type="ORF">GUJ93_ZPchr0001g32625</name>
</gene>
<accession>A0A8J5RYM7</accession>
<keyword evidence="1" id="KW-0732">Signal</keyword>
<evidence type="ECO:0000313" key="3">
    <source>
        <dbReference type="EMBL" id="KAG8054233.1"/>
    </source>
</evidence>
<proteinExistence type="predicted"/>
<keyword evidence="4" id="KW-1185">Reference proteome</keyword>
<dbReference type="EMBL" id="JAAALK010000288">
    <property type="protein sequence ID" value="KAG8054233.1"/>
    <property type="molecule type" value="Genomic_DNA"/>
</dbReference>
<name>A0A8J5RYM7_ZIZPA</name>
<reference evidence="3" key="1">
    <citation type="journal article" date="2021" name="bioRxiv">
        <title>Whole Genome Assembly and Annotation of Northern Wild Rice, Zizania palustris L., Supports a Whole Genome Duplication in the Zizania Genus.</title>
        <authorList>
            <person name="Haas M."/>
            <person name="Kono T."/>
            <person name="Macchietto M."/>
            <person name="Millas R."/>
            <person name="McGilp L."/>
            <person name="Shao M."/>
            <person name="Duquette J."/>
            <person name="Hirsch C.N."/>
            <person name="Kimball J."/>
        </authorList>
    </citation>
    <scope>NUCLEOTIDE SEQUENCE</scope>
    <source>
        <tissue evidence="3">Fresh leaf tissue</tissue>
    </source>
</reference>
<dbReference type="Proteomes" id="UP000729402">
    <property type="component" value="Unassembled WGS sequence"/>
</dbReference>
<sequence length="163" mass="17138">MAISSSVRRGCFALLVSVVLVLACWAPAAAGDNSEFEDSTSPKFPGCDNPFQKVKVMYWVDGDEMISLTGITARFGKMLPVTASDSQKRKAVVPSPESSCAKSSAQLANSVAVAKRGGCPFLDKAKTAESGGAAALLLINYDNDLHKMVCTQNDSALTSPSRS</sequence>
<dbReference type="InterPro" id="IPR003137">
    <property type="entry name" value="PA_domain"/>
</dbReference>
<evidence type="ECO:0000256" key="1">
    <source>
        <dbReference type="SAM" id="SignalP"/>
    </source>
</evidence>
<reference evidence="3" key="2">
    <citation type="submission" date="2021-02" db="EMBL/GenBank/DDBJ databases">
        <authorList>
            <person name="Kimball J.A."/>
            <person name="Haas M.W."/>
            <person name="Macchietto M."/>
            <person name="Kono T."/>
            <person name="Duquette J."/>
            <person name="Shao M."/>
        </authorList>
    </citation>
    <scope>NUCLEOTIDE SEQUENCE</scope>
    <source>
        <tissue evidence="3">Fresh leaf tissue</tissue>
    </source>
</reference>
<comment type="caution">
    <text evidence="3">The sequence shown here is derived from an EMBL/GenBank/DDBJ whole genome shotgun (WGS) entry which is preliminary data.</text>
</comment>